<dbReference type="EMBL" id="FMYM01000010">
    <property type="protein sequence ID" value="SDC56555.1"/>
    <property type="molecule type" value="Genomic_DNA"/>
</dbReference>
<dbReference type="RefSeq" id="WP_090776367.1">
    <property type="nucleotide sequence ID" value="NZ_FMYM01000010.1"/>
</dbReference>
<keyword evidence="2" id="KW-1185">Reference proteome</keyword>
<gene>
    <name evidence="1" type="ORF">SAMN05421737_11073</name>
</gene>
<organism evidence="1 2">
    <name type="scientific">Shouchella lonarensis</name>
    <dbReference type="NCBI Taxonomy" id="1464122"/>
    <lineage>
        <taxon>Bacteria</taxon>
        <taxon>Bacillati</taxon>
        <taxon>Bacillota</taxon>
        <taxon>Bacilli</taxon>
        <taxon>Bacillales</taxon>
        <taxon>Bacillaceae</taxon>
        <taxon>Shouchella</taxon>
    </lineage>
</organism>
<name>A0A1G6MNL0_9BACI</name>
<protein>
    <submittedName>
        <fullName evidence="1">Uncharacterized protein</fullName>
    </submittedName>
</protein>
<accession>A0A1G6MNL0</accession>
<dbReference type="STRING" id="1464122.SAMN05421737_11073"/>
<reference evidence="2" key="1">
    <citation type="submission" date="2016-09" db="EMBL/GenBank/DDBJ databases">
        <authorList>
            <person name="Varghese N."/>
            <person name="Submissions S."/>
        </authorList>
    </citation>
    <scope>NUCLEOTIDE SEQUENCE [LARGE SCALE GENOMIC DNA]</scope>
    <source>
        <strain evidence="2">25nlg</strain>
    </source>
</reference>
<evidence type="ECO:0000313" key="2">
    <source>
        <dbReference type="Proteomes" id="UP000242662"/>
    </source>
</evidence>
<evidence type="ECO:0000313" key="1">
    <source>
        <dbReference type="EMBL" id="SDC56555.1"/>
    </source>
</evidence>
<dbReference type="AlphaFoldDB" id="A0A1G6MNL0"/>
<proteinExistence type="predicted"/>
<sequence>MLKDLHIETYFLKKVVDDEDDLERDPLSYYVSMEEDPEDVKRGVLLCQLKQIGVFLKRDGTLK</sequence>
<dbReference type="Proteomes" id="UP000242662">
    <property type="component" value="Unassembled WGS sequence"/>
</dbReference>